<evidence type="ECO:0000256" key="1">
    <source>
        <dbReference type="SAM" id="Coils"/>
    </source>
</evidence>
<keyword evidence="1" id="KW-0175">Coiled coil</keyword>
<sequence>MPYPFFIWAALFFLLPALGMAMGLLWAAMFLTLVFAMVLGLAELVKVVARMIPVLREFVPDDEAPQEALARRLEAEEQAARIAAEIEAEIQAARQEAQKTLAPSCPEEAQALQAEAQEELQAARSHLEAAEEAAREQSGGWMQVCEARERLKEAHSRARHAELLLPKQSRSQVRGCLPACLSLCCEPGTFPAPLRCKTWRCCGETCCAAEHAADGRGFSCE</sequence>
<reference evidence="2" key="1">
    <citation type="submission" date="2023-08" db="EMBL/GenBank/DDBJ databases">
        <authorList>
            <person name="Chen Y."/>
            <person name="Shah S."/>
            <person name="Dougan E. K."/>
            <person name="Thang M."/>
            <person name="Chan C."/>
        </authorList>
    </citation>
    <scope>NUCLEOTIDE SEQUENCE</scope>
</reference>
<organism evidence="2 3">
    <name type="scientific">Effrenium voratum</name>
    <dbReference type="NCBI Taxonomy" id="2562239"/>
    <lineage>
        <taxon>Eukaryota</taxon>
        <taxon>Sar</taxon>
        <taxon>Alveolata</taxon>
        <taxon>Dinophyceae</taxon>
        <taxon>Suessiales</taxon>
        <taxon>Symbiodiniaceae</taxon>
        <taxon>Effrenium</taxon>
    </lineage>
</organism>
<name>A0AA36N965_9DINO</name>
<evidence type="ECO:0000313" key="2">
    <source>
        <dbReference type="EMBL" id="CAJ1397294.1"/>
    </source>
</evidence>
<proteinExistence type="predicted"/>
<comment type="caution">
    <text evidence="2">The sequence shown here is derived from an EMBL/GenBank/DDBJ whole genome shotgun (WGS) entry which is preliminary data.</text>
</comment>
<dbReference type="AlphaFoldDB" id="A0AA36N965"/>
<dbReference type="Proteomes" id="UP001178507">
    <property type="component" value="Unassembled WGS sequence"/>
</dbReference>
<gene>
    <name evidence="2" type="ORF">EVOR1521_LOCUS21336</name>
</gene>
<protein>
    <submittedName>
        <fullName evidence="2">Uncharacterized protein</fullName>
    </submittedName>
</protein>
<dbReference type="EMBL" id="CAUJNA010003261">
    <property type="protein sequence ID" value="CAJ1397294.1"/>
    <property type="molecule type" value="Genomic_DNA"/>
</dbReference>
<accession>A0AA36N965</accession>
<evidence type="ECO:0000313" key="3">
    <source>
        <dbReference type="Proteomes" id="UP001178507"/>
    </source>
</evidence>
<keyword evidence="3" id="KW-1185">Reference proteome</keyword>
<feature type="coiled-coil region" evidence="1">
    <location>
        <begin position="76"/>
        <end position="137"/>
    </location>
</feature>